<dbReference type="FunFam" id="1.20.1250.20:FF:000134">
    <property type="entry name" value="MFS sugar transporter protein"/>
    <property type="match status" value="1"/>
</dbReference>
<dbReference type="EMBL" id="ML179050">
    <property type="protein sequence ID" value="THV05253.1"/>
    <property type="molecule type" value="Genomic_DNA"/>
</dbReference>
<dbReference type="InterPro" id="IPR036259">
    <property type="entry name" value="MFS_trans_sf"/>
</dbReference>
<dbReference type="InterPro" id="IPR050360">
    <property type="entry name" value="MFS_Sugar_Transporters"/>
</dbReference>
<dbReference type="Gene3D" id="1.20.1250.20">
    <property type="entry name" value="MFS general substrate transporter like domains"/>
    <property type="match status" value="1"/>
</dbReference>
<evidence type="ECO:0000256" key="4">
    <source>
        <dbReference type="ARBA" id="ARBA00022692"/>
    </source>
</evidence>
<dbReference type="Pfam" id="PF00083">
    <property type="entry name" value="Sugar_tr"/>
    <property type="match status" value="1"/>
</dbReference>
<gene>
    <name evidence="10" type="ORF">K435DRAFT_647780</name>
</gene>
<evidence type="ECO:0000313" key="10">
    <source>
        <dbReference type="EMBL" id="THV05253.1"/>
    </source>
</evidence>
<comment type="similarity">
    <text evidence="2">Belongs to the major facilitator superfamily. Sugar transporter (TC 2.A.1.1) family.</text>
</comment>
<evidence type="ECO:0000256" key="1">
    <source>
        <dbReference type="ARBA" id="ARBA00004141"/>
    </source>
</evidence>
<name>A0A4S8MQD2_DENBC</name>
<evidence type="ECO:0000256" key="5">
    <source>
        <dbReference type="ARBA" id="ARBA00022989"/>
    </source>
</evidence>
<reference evidence="10 11" key="1">
    <citation type="journal article" date="2019" name="Nat. Ecol. Evol.">
        <title>Megaphylogeny resolves global patterns of mushroom evolution.</title>
        <authorList>
            <person name="Varga T."/>
            <person name="Krizsan K."/>
            <person name="Foldi C."/>
            <person name="Dima B."/>
            <person name="Sanchez-Garcia M."/>
            <person name="Sanchez-Ramirez S."/>
            <person name="Szollosi G.J."/>
            <person name="Szarkandi J.G."/>
            <person name="Papp V."/>
            <person name="Albert L."/>
            <person name="Andreopoulos W."/>
            <person name="Angelini C."/>
            <person name="Antonin V."/>
            <person name="Barry K.W."/>
            <person name="Bougher N.L."/>
            <person name="Buchanan P."/>
            <person name="Buyck B."/>
            <person name="Bense V."/>
            <person name="Catcheside P."/>
            <person name="Chovatia M."/>
            <person name="Cooper J."/>
            <person name="Damon W."/>
            <person name="Desjardin D."/>
            <person name="Finy P."/>
            <person name="Geml J."/>
            <person name="Haridas S."/>
            <person name="Hughes K."/>
            <person name="Justo A."/>
            <person name="Karasinski D."/>
            <person name="Kautmanova I."/>
            <person name="Kiss B."/>
            <person name="Kocsube S."/>
            <person name="Kotiranta H."/>
            <person name="LaButti K.M."/>
            <person name="Lechner B.E."/>
            <person name="Liimatainen K."/>
            <person name="Lipzen A."/>
            <person name="Lukacs Z."/>
            <person name="Mihaltcheva S."/>
            <person name="Morgado L.N."/>
            <person name="Niskanen T."/>
            <person name="Noordeloos M.E."/>
            <person name="Ohm R.A."/>
            <person name="Ortiz-Santana B."/>
            <person name="Ovrebo C."/>
            <person name="Racz N."/>
            <person name="Riley R."/>
            <person name="Savchenko A."/>
            <person name="Shiryaev A."/>
            <person name="Soop K."/>
            <person name="Spirin V."/>
            <person name="Szebenyi C."/>
            <person name="Tomsovsky M."/>
            <person name="Tulloss R.E."/>
            <person name="Uehling J."/>
            <person name="Grigoriev I.V."/>
            <person name="Vagvolgyi C."/>
            <person name="Papp T."/>
            <person name="Martin F.M."/>
            <person name="Miettinen O."/>
            <person name="Hibbett D.S."/>
            <person name="Nagy L.G."/>
        </authorList>
    </citation>
    <scope>NUCLEOTIDE SEQUENCE [LARGE SCALE GENOMIC DNA]</scope>
    <source>
        <strain evidence="10 11">CBS 962.96</strain>
    </source>
</reference>
<dbReference type="SUPFAM" id="SSF103473">
    <property type="entry name" value="MFS general substrate transporter"/>
    <property type="match status" value="1"/>
</dbReference>
<evidence type="ECO:0000256" key="2">
    <source>
        <dbReference type="ARBA" id="ARBA00010992"/>
    </source>
</evidence>
<feature type="region of interest" description="Disordered" evidence="7">
    <location>
        <begin position="492"/>
        <end position="512"/>
    </location>
</feature>
<organism evidence="10 11">
    <name type="scientific">Dendrothele bispora (strain CBS 962.96)</name>
    <dbReference type="NCBI Taxonomy" id="1314807"/>
    <lineage>
        <taxon>Eukaryota</taxon>
        <taxon>Fungi</taxon>
        <taxon>Dikarya</taxon>
        <taxon>Basidiomycota</taxon>
        <taxon>Agaricomycotina</taxon>
        <taxon>Agaricomycetes</taxon>
        <taxon>Agaricomycetidae</taxon>
        <taxon>Agaricales</taxon>
        <taxon>Agaricales incertae sedis</taxon>
        <taxon>Dendrothele</taxon>
    </lineage>
</organism>
<dbReference type="InterPro" id="IPR020846">
    <property type="entry name" value="MFS_dom"/>
</dbReference>
<evidence type="ECO:0000259" key="9">
    <source>
        <dbReference type="PROSITE" id="PS50850"/>
    </source>
</evidence>
<dbReference type="GO" id="GO:0016020">
    <property type="term" value="C:membrane"/>
    <property type="evidence" value="ECO:0007669"/>
    <property type="project" value="UniProtKB-SubCell"/>
</dbReference>
<feature type="transmembrane region" description="Helical" evidence="8">
    <location>
        <begin position="381"/>
        <end position="402"/>
    </location>
</feature>
<evidence type="ECO:0000256" key="7">
    <source>
        <dbReference type="SAM" id="MobiDB-lite"/>
    </source>
</evidence>
<keyword evidence="4 8" id="KW-0812">Transmembrane</keyword>
<protein>
    <submittedName>
        <fullName evidence="10">General substrate transporter</fullName>
    </submittedName>
</protein>
<dbReference type="PANTHER" id="PTHR48022:SF2">
    <property type="entry name" value="PLASTIDIC GLUCOSE TRANSPORTER 4"/>
    <property type="match status" value="1"/>
</dbReference>
<keyword evidence="6 8" id="KW-0472">Membrane</keyword>
<dbReference type="GO" id="GO:0005351">
    <property type="term" value="F:carbohydrate:proton symporter activity"/>
    <property type="evidence" value="ECO:0007669"/>
    <property type="project" value="TreeGrafter"/>
</dbReference>
<evidence type="ECO:0000313" key="11">
    <source>
        <dbReference type="Proteomes" id="UP000297245"/>
    </source>
</evidence>
<feature type="transmembrane region" description="Helical" evidence="8">
    <location>
        <begin position="281"/>
        <end position="302"/>
    </location>
</feature>
<feature type="transmembrane region" description="Helical" evidence="8">
    <location>
        <begin position="347"/>
        <end position="369"/>
    </location>
</feature>
<evidence type="ECO:0000256" key="6">
    <source>
        <dbReference type="ARBA" id="ARBA00023136"/>
    </source>
</evidence>
<feature type="transmembrane region" description="Helical" evidence="8">
    <location>
        <begin position="101"/>
        <end position="119"/>
    </location>
</feature>
<feature type="transmembrane region" description="Helical" evidence="8">
    <location>
        <begin position="414"/>
        <end position="436"/>
    </location>
</feature>
<dbReference type="Proteomes" id="UP000297245">
    <property type="component" value="Unassembled WGS sequence"/>
</dbReference>
<accession>A0A4S8MQD2</accession>
<feature type="domain" description="Major facilitator superfamily (MFS) profile" evidence="9">
    <location>
        <begin position="32"/>
        <end position="471"/>
    </location>
</feature>
<evidence type="ECO:0000256" key="3">
    <source>
        <dbReference type="ARBA" id="ARBA00022448"/>
    </source>
</evidence>
<keyword evidence="3" id="KW-0813">Transport</keyword>
<feature type="transmembrane region" description="Helical" evidence="8">
    <location>
        <begin position="70"/>
        <end position="89"/>
    </location>
</feature>
<keyword evidence="5 8" id="KW-1133">Transmembrane helix</keyword>
<comment type="subcellular location">
    <subcellularLocation>
        <location evidence="1">Membrane</location>
        <topology evidence="1">Multi-pass membrane protein</topology>
    </subcellularLocation>
</comment>
<dbReference type="PANTHER" id="PTHR48022">
    <property type="entry name" value="PLASTIDIC GLUCOSE TRANSPORTER 4"/>
    <property type="match status" value="1"/>
</dbReference>
<feature type="transmembrane region" description="Helical" evidence="8">
    <location>
        <begin position="30"/>
        <end position="50"/>
    </location>
</feature>
<dbReference type="OrthoDB" id="6133115at2759"/>
<keyword evidence="11" id="KW-1185">Reference proteome</keyword>
<proteinExistence type="inferred from homology"/>
<evidence type="ECO:0000256" key="8">
    <source>
        <dbReference type="SAM" id="Phobius"/>
    </source>
</evidence>
<feature type="transmembrane region" description="Helical" evidence="8">
    <location>
        <begin position="448"/>
        <end position="468"/>
    </location>
</feature>
<dbReference type="PROSITE" id="PS50850">
    <property type="entry name" value="MFS"/>
    <property type="match status" value="1"/>
</dbReference>
<feature type="transmembrane region" description="Helical" evidence="8">
    <location>
        <begin position="322"/>
        <end position="340"/>
    </location>
</feature>
<dbReference type="InterPro" id="IPR005828">
    <property type="entry name" value="MFS_sugar_transport-like"/>
</dbReference>
<sequence>MSPAPVGNYKNWKNNTHEIWWKDPGLRKNVAWCMVLYCGLLQLGFATNLMNALQSLPLWNAYFGSPKGNHLGLIFASSAFPVIIIAPIISMLTDWLGRIRTIIFGSTILITGTFIGTFARNEAMFIVGRVLTGAATELVYVPCVCLIGELAHPRIRGVISTLNGSTYYIGTSLSAWISYGTLHWNSEWQWRLPNFLQIMYPTALLIASIWCPESPRWLVSQGRHEDALDVLATLHANGDRDDELVRNELLEIKSYVQREREARNNEWSSLFKTPGNRKRMAVIMIIAAGTMLNGSVSIGSYMRPMLALVGVTDSSQVSLVNGILAVWSLLCSITAALYVNRIGRRPLWITSTILVTATMIIITALAAAYSNGINTTKSLGYTFIAMLFLEHGAAVIAWNLLMHSYPAEILPFSMRAKALAFFELVQYVFLSMQLFVNPIALENIGWKYFLVSDCVDVVLIVLVCWLFIETKGRTMEQVAALFDRPKLIDSEMKSGTTTPELDGDEDIKKEPY</sequence>
<dbReference type="AlphaFoldDB" id="A0A4S8MQD2"/>